<sequence>MASGNLRPDLKPPPYSIAHAHLILWGLSQSDLVPEMEEAGLLRVKLTTP</sequence>
<keyword evidence="2" id="KW-1185">Reference proteome</keyword>
<organism evidence="1 2">
    <name type="scientific">Luminiphilus syltensis NOR5-1B</name>
    <dbReference type="NCBI Taxonomy" id="565045"/>
    <lineage>
        <taxon>Bacteria</taxon>
        <taxon>Pseudomonadati</taxon>
        <taxon>Pseudomonadota</taxon>
        <taxon>Gammaproteobacteria</taxon>
        <taxon>Cellvibrionales</taxon>
        <taxon>Halieaceae</taxon>
        <taxon>Luminiphilus</taxon>
    </lineage>
</organism>
<proteinExistence type="predicted"/>
<evidence type="ECO:0000313" key="2">
    <source>
        <dbReference type="Proteomes" id="UP000004699"/>
    </source>
</evidence>
<dbReference type="EMBL" id="DS999411">
    <property type="protein sequence ID" value="EED35288.1"/>
    <property type="molecule type" value="Genomic_DNA"/>
</dbReference>
<protein>
    <submittedName>
        <fullName evidence="1">Uncharacterized protein</fullName>
    </submittedName>
</protein>
<name>B8KVM0_9GAMM</name>
<dbReference type="AlphaFoldDB" id="B8KVM0"/>
<reference evidence="2" key="1">
    <citation type="journal article" date="2013" name="BMC Microbiol.">
        <title>Taxonomy and evolution of bacteriochlorophyll a-containing members of the OM60/NOR5 clade of marine gammaproteobacteria: description of Luminiphilus syltensis gen. nov., sp. nov., reclassification of Haliea rubra as Pseudohaliea rubra gen. nov., comb. nov., and emendation of Chromatocurvus halotolerans.</title>
        <authorList>
            <person name="Spring S."/>
            <person name="Riedel T."/>
            <person name="Sproer C."/>
            <person name="Yan S."/>
            <person name="Harder J."/>
            <person name="Fuchs B.M."/>
        </authorList>
    </citation>
    <scope>NUCLEOTIDE SEQUENCE [LARGE SCALE GENOMIC DNA]</scope>
    <source>
        <strain evidence="2">NOR51-B</strain>
    </source>
</reference>
<dbReference type="HOGENOM" id="CLU_3137385_0_0_6"/>
<gene>
    <name evidence="1" type="ORF">NOR51B_1233</name>
</gene>
<accession>B8KVM0</accession>
<dbReference type="Proteomes" id="UP000004699">
    <property type="component" value="Unassembled WGS sequence"/>
</dbReference>
<evidence type="ECO:0000313" key="1">
    <source>
        <dbReference type="EMBL" id="EED35288.1"/>
    </source>
</evidence>